<protein>
    <submittedName>
        <fullName evidence="1">Phytoene/squalene synthase family protein</fullName>
    </submittedName>
</protein>
<keyword evidence="2" id="KW-1185">Reference proteome</keyword>
<dbReference type="PANTHER" id="PTHR11626">
    <property type="entry name" value="FARNESYL-DIPHOSPHATE FARNESYLTRANSFERASE"/>
    <property type="match status" value="1"/>
</dbReference>
<dbReference type="InterPro" id="IPR002060">
    <property type="entry name" value="Squ/phyt_synthse"/>
</dbReference>
<sequence length="273" mass="31374">MSETRYLNKNARDTLKATSRTFYIPISHLAKGLQEAVASAYLCMRAIDEIEDHPDLHSTDKSYLLFSISQILQKSSHEEELTELFQPYQSQLPKVTLQLAEWIKLCPVTIVDKVLEATSVMAKGMADWVNKDWQIQNEEDLDQYTYYVAGLVGVMLTDIWKWYDQTEADEHLAIAFGRGLQAVNILRNHHEDKDRGVSFFPESWTLEDMFSYARRNLEKADLYVKDIKNDSILKFCRIPLELAHGTLQALIDGREKMSRLEVLKAVGKVVGNI</sequence>
<dbReference type="Proteomes" id="UP001357223">
    <property type="component" value="Chromosome"/>
</dbReference>
<dbReference type="SUPFAM" id="SSF48576">
    <property type="entry name" value="Terpenoid synthases"/>
    <property type="match status" value="1"/>
</dbReference>
<evidence type="ECO:0000313" key="2">
    <source>
        <dbReference type="Proteomes" id="UP001357223"/>
    </source>
</evidence>
<dbReference type="InterPro" id="IPR044844">
    <property type="entry name" value="Trans_IPPS_euk-type"/>
</dbReference>
<dbReference type="RefSeq" id="WP_338450602.1">
    <property type="nucleotide sequence ID" value="NZ_CP137640.1"/>
</dbReference>
<dbReference type="PANTHER" id="PTHR11626:SF2">
    <property type="entry name" value="SQUALENE SYNTHASE"/>
    <property type="match status" value="1"/>
</dbReference>
<gene>
    <name evidence="1" type="ORF">R4Z09_01190</name>
</gene>
<proteinExistence type="predicted"/>
<dbReference type="EMBL" id="CP137640">
    <property type="protein sequence ID" value="WVX81691.1"/>
    <property type="molecule type" value="Genomic_DNA"/>
</dbReference>
<organism evidence="1 2">
    <name type="scientific">Niallia oryzisoli</name>
    <dbReference type="NCBI Taxonomy" id="1737571"/>
    <lineage>
        <taxon>Bacteria</taxon>
        <taxon>Bacillati</taxon>
        <taxon>Bacillota</taxon>
        <taxon>Bacilli</taxon>
        <taxon>Bacillales</taxon>
        <taxon>Bacillaceae</taxon>
        <taxon>Niallia</taxon>
    </lineage>
</organism>
<dbReference type="Pfam" id="PF00494">
    <property type="entry name" value="SQS_PSY"/>
    <property type="match status" value="1"/>
</dbReference>
<dbReference type="Gene3D" id="1.10.600.10">
    <property type="entry name" value="Farnesyl Diphosphate Synthase"/>
    <property type="match status" value="1"/>
</dbReference>
<dbReference type="InterPro" id="IPR008949">
    <property type="entry name" value="Isoprenoid_synthase_dom_sf"/>
</dbReference>
<reference evidence="1 2" key="1">
    <citation type="submission" date="2023-10" db="EMBL/GenBank/DDBJ databases">
        <title>Niallia locisalis sp.nov. isolated from a salt pond sample.</title>
        <authorList>
            <person name="Li X.-J."/>
            <person name="Dong L."/>
        </authorList>
    </citation>
    <scope>NUCLEOTIDE SEQUENCE [LARGE SCALE GENOMIC DNA]</scope>
    <source>
        <strain evidence="1 2">DSM 29761</strain>
    </source>
</reference>
<accession>A0ABZ2CEX3</accession>
<name>A0ABZ2CEX3_9BACI</name>
<evidence type="ECO:0000313" key="1">
    <source>
        <dbReference type="EMBL" id="WVX81691.1"/>
    </source>
</evidence>